<dbReference type="EMBL" id="JH767554">
    <property type="protein sequence ID" value="EON60922.1"/>
    <property type="molecule type" value="Genomic_DNA"/>
</dbReference>
<dbReference type="eggNOG" id="ENOG502SMXQ">
    <property type="taxonomic scope" value="Eukaryota"/>
</dbReference>
<dbReference type="OrthoDB" id="5343688at2759"/>
<keyword evidence="2" id="KW-0812">Transmembrane</keyword>
<dbReference type="RefSeq" id="XP_007776239.1">
    <property type="nucleotide sequence ID" value="XM_007778049.1"/>
</dbReference>
<dbReference type="GeneID" id="19897443"/>
<reference evidence="5" key="1">
    <citation type="submission" date="2012-06" db="EMBL/GenBank/DDBJ databases">
        <title>The genome sequence of Coniosporium apollinis CBS 100218.</title>
        <authorList>
            <consortium name="The Broad Institute Genome Sequencing Platform"/>
            <person name="Cuomo C."/>
            <person name="Gorbushina A."/>
            <person name="Noack S."/>
            <person name="Walker B."/>
            <person name="Young S.K."/>
            <person name="Zeng Q."/>
            <person name="Gargeya S."/>
            <person name="Fitzgerald M."/>
            <person name="Haas B."/>
            <person name="Abouelleil A."/>
            <person name="Alvarado L."/>
            <person name="Arachchi H.M."/>
            <person name="Berlin A.M."/>
            <person name="Chapman S.B."/>
            <person name="Goldberg J."/>
            <person name="Griggs A."/>
            <person name="Gujja S."/>
            <person name="Hansen M."/>
            <person name="Howarth C."/>
            <person name="Imamovic A."/>
            <person name="Larimer J."/>
            <person name="McCowan C."/>
            <person name="Montmayeur A."/>
            <person name="Murphy C."/>
            <person name="Neiman D."/>
            <person name="Pearson M."/>
            <person name="Priest M."/>
            <person name="Roberts A."/>
            <person name="Saif S."/>
            <person name="Shea T."/>
            <person name="Sisk P."/>
            <person name="Sykes S."/>
            <person name="Wortman J."/>
            <person name="Nusbaum C."/>
            <person name="Birren B."/>
        </authorList>
    </citation>
    <scope>NUCLEOTIDE SEQUENCE [LARGE SCALE GENOMIC DNA]</scope>
    <source>
        <strain evidence="5">CBS 100218</strain>
    </source>
</reference>
<keyword evidence="5" id="KW-1185">Reference proteome</keyword>
<dbReference type="Pfam" id="PF00583">
    <property type="entry name" value="Acetyltransf_1"/>
    <property type="match status" value="1"/>
</dbReference>
<evidence type="ECO:0000313" key="5">
    <source>
        <dbReference type="Proteomes" id="UP000016924"/>
    </source>
</evidence>
<accession>R7YG88</accession>
<name>R7YG88_CONA1</name>
<proteinExistence type="predicted"/>
<evidence type="ECO:0000256" key="1">
    <source>
        <dbReference type="SAM" id="MobiDB-lite"/>
    </source>
</evidence>
<evidence type="ECO:0000313" key="4">
    <source>
        <dbReference type="EMBL" id="EON60922.1"/>
    </source>
</evidence>
<dbReference type="InterPro" id="IPR016181">
    <property type="entry name" value="Acyl_CoA_acyltransferase"/>
</dbReference>
<dbReference type="AlphaFoldDB" id="R7YG88"/>
<organism evidence="4 5">
    <name type="scientific">Coniosporium apollinis (strain CBS 100218)</name>
    <name type="common">Rock-inhabiting black yeast</name>
    <dbReference type="NCBI Taxonomy" id="1168221"/>
    <lineage>
        <taxon>Eukaryota</taxon>
        <taxon>Fungi</taxon>
        <taxon>Dikarya</taxon>
        <taxon>Ascomycota</taxon>
        <taxon>Pezizomycotina</taxon>
        <taxon>Dothideomycetes</taxon>
        <taxon>Dothideomycetes incertae sedis</taxon>
        <taxon>Coniosporium</taxon>
    </lineage>
</organism>
<sequence length="354" mass="36861">MVRRPVYIERPQAPIDGTQSTACPSAEGYSYHNSIANGVPGFKTSATFLTSLSANLLLPDAYDPNAPSPLSTPPSMRASTELSSSTHLPPPSPLAFAFAASSTDLPPDNLGASLLGLSAGISAGLSAGKRGPATVYTTATTDAERAAALQLVADSVATQRRIAFLAVLSHPAVLGTCAMLLALVARPLCRCPSSLALFGLPFAVLTVAALVGLRWCTSGYTALAGEIDWAWLGGDAVIIAKAARSGEVVGVVVLGWVCGGRGSGRRRHKGRGAVRAWAVRSGYRGKGVGGGLLEEAVRIVGEKGGEGVGFAEGHAHSERVLKSWFNGVFDRRDERARRALQDIVTSKASFGRRR</sequence>
<feature type="region of interest" description="Disordered" evidence="1">
    <location>
        <begin position="65"/>
        <end position="88"/>
    </location>
</feature>
<dbReference type="Proteomes" id="UP000016924">
    <property type="component" value="Unassembled WGS sequence"/>
</dbReference>
<dbReference type="InterPro" id="IPR000182">
    <property type="entry name" value="GNAT_dom"/>
</dbReference>
<keyword evidence="2" id="KW-1133">Transmembrane helix</keyword>
<dbReference type="GO" id="GO:0016747">
    <property type="term" value="F:acyltransferase activity, transferring groups other than amino-acyl groups"/>
    <property type="evidence" value="ECO:0007669"/>
    <property type="project" value="InterPro"/>
</dbReference>
<dbReference type="OMA" id="GPMFADD"/>
<evidence type="ECO:0000259" key="3">
    <source>
        <dbReference type="Pfam" id="PF00583"/>
    </source>
</evidence>
<protein>
    <recommendedName>
        <fullName evidence="3">N-acetyltransferase domain-containing protein</fullName>
    </recommendedName>
</protein>
<feature type="transmembrane region" description="Helical" evidence="2">
    <location>
        <begin position="195"/>
        <end position="215"/>
    </location>
</feature>
<gene>
    <name evidence="4" type="ORF">W97_00132</name>
</gene>
<evidence type="ECO:0000256" key="2">
    <source>
        <dbReference type="SAM" id="Phobius"/>
    </source>
</evidence>
<dbReference type="HOGENOM" id="CLU_040076_2_0_1"/>
<dbReference type="Gene3D" id="3.40.630.30">
    <property type="match status" value="1"/>
</dbReference>
<keyword evidence="2" id="KW-0472">Membrane</keyword>
<feature type="domain" description="N-acetyltransferase" evidence="3">
    <location>
        <begin position="231"/>
        <end position="313"/>
    </location>
</feature>
<dbReference type="SUPFAM" id="SSF55729">
    <property type="entry name" value="Acyl-CoA N-acyltransferases (Nat)"/>
    <property type="match status" value="1"/>
</dbReference>
<feature type="transmembrane region" description="Helical" evidence="2">
    <location>
        <begin position="162"/>
        <end position="183"/>
    </location>
</feature>